<sequence>MNLDDGLDLDYNILEKSTNGIYKRGYRFNSVQHAEDTVNEKLNECKSEMKHFAQTQKSEIVQVIQTALSSDLDQRDNLKDLVDLLKKSEDKDIFTSMCFRDVCSVYFACVAGFEDCNLGLNKAVENEYKNFVIFKNKKSKILNTLLVQGHDSNESLKTLFREILERVESTF</sequence>
<accession>A0A2T9Z415</accession>
<evidence type="ECO:0000313" key="3">
    <source>
        <dbReference type="Proteomes" id="UP000245609"/>
    </source>
</evidence>
<feature type="domain" description="ParB protein family C-terminal" evidence="1">
    <location>
        <begin position="10"/>
        <end position="95"/>
    </location>
</feature>
<gene>
    <name evidence="2" type="ORF">BB560_005524</name>
</gene>
<keyword evidence="3" id="KW-1185">Reference proteome</keyword>
<reference evidence="2 3" key="1">
    <citation type="journal article" date="2018" name="MBio">
        <title>Comparative Genomics Reveals the Core Gene Toolbox for the Fungus-Insect Symbiosis.</title>
        <authorList>
            <person name="Wang Y."/>
            <person name="Stata M."/>
            <person name="Wang W."/>
            <person name="Stajich J.E."/>
            <person name="White M.M."/>
            <person name="Moncalvo J.M."/>
        </authorList>
    </citation>
    <scope>NUCLEOTIDE SEQUENCE [LARGE SCALE GENOMIC DNA]</scope>
    <source>
        <strain evidence="2 3">SC-DP-2</strain>
    </source>
</reference>
<comment type="caution">
    <text evidence="2">The sequence shown here is derived from an EMBL/GenBank/DDBJ whole genome shotgun (WGS) entry which is preliminary data.</text>
</comment>
<evidence type="ECO:0000259" key="1">
    <source>
        <dbReference type="Pfam" id="PF08775"/>
    </source>
</evidence>
<dbReference type="Pfam" id="PF08775">
    <property type="entry name" value="ParB"/>
    <property type="match status" value="1"/>
</dbReference>
<dbReference type="AlphaFoldDB" id="A0A2T9Z415"/>
<dbReference type="InterPro" id="IPR014884">
    <property type="entry name" value="ParB_fam_C"/>
</dbReference>
<dbReference type="EMBL" id="MBFS01002280">
    <property type="protein sequence ID" value="PVU99322.1"/>
    <property type="molecule type" value="Genomic_DNA"/>
</dbReference>
<protein>
    <recommendedName>
        <fullName evidence="1">ParB protein family C-terminal domain-containing protein</fullName>
    </recommendedName>
</protein>
<name>A0A2T9Z415_9FUNG</name>
<dbReference type="Proteomes" id="UP000245609">
    <property type="component" value="Unassembled WGS sequence"/>
</dbReference>
<organism evidence="2 3">
    <name type="scientific">Smittium megazygosporum</name>
    <dbReference type="NCBI Taxonomy" id="133381"/>
    <lineage>
        <taxon>Eukaryota</taxon>
        <taxon>Fungi</taxon>
        <taxon>Fungi incertae sedis</taxon>
        <taxon>Zoopagomycota</taxon>
        <taxon>Kickxellomycotina</taxon>
        <taxon>Harpellomycetes</taxon>
        <taxon>Harpellales</taxon>
        <taxon>Legeriomycetaceae</taxon>
        <taxon>Smittium</taxon>
    </lineage>
</organism>
<proteinExistence type="predicted"/>
<evidence type="ECO:0000313" key="2">
    <source>
        <dbReference type="EMBL" id="PVU99322.1"/>
    </source>
</evidence>